<organism evidence="1 2">
    <name type="scientific">Methylobacterium hispanicum</name>
    <dbReference type="NCBI Taxonomy" id="270350"/>
    <lineage>
        <taxon>Bacteria</taxon>
        <taxon>Pseudomonadati</taxon>
        <taxon>Pseudomonadota</taxon>
        <taxon>Alphaproteobacteria</taxon>
        <taxon>Hyphomicrobiales</taxon>
        <taxon>Methylobacteriaceae</taxon>
        <taxon>Methylobacterium</taxon>
    </lineage>
</organism>
<dbReference type="AlphaFoldDB" id="A0AAV4ZHQ9"/>
<proteinExistence type="predicted"/>
<gene>
    <name evidence="1" type="ORF">BHAOGJBA_0952</name>
</gene>
<accession>A0AAV4ZHQ9</accession>
<reference evidence="1" key="1">
    <citation type="journal article" date="2016" name="Front. Microbiol.">
        <title>Genome Sequence of the Piezophilic, Mesophilic Sulfate-Reducing Bacterium Desulfovibrio indicus J2T.</title>
        <authorList>
            <person name="Cao J."/>
            <person name="Maignien L."/>
            <person name="Shao Z."/>
            <person name="Alain K."/>
            <person name="Jebbar M."/>
        </authorList>
    </citation>
    <scope>NUCLEOTIDE SEQUENCE</scope>
    <source>
        <strain evidence="1">DSM 16372</strain>
    </source>
</reference>
<reference evidence="1" key="2">
    <citation type="submission" date="2021-08" db="EMBL/GenBank/DDBJ databases">
        <authorList>
            <person name="Tani A."/>
            <person name="Ola A."/>
            <person name="Ogura Y."/>
            <person name="Katsura K."/>
            <person name="Hayashi T."/>
        </authorList>
    </citation>
    <scope>NUCLEOTIDE SEQUENCE</scope>
    <source>
        <strain evidence="1">DSM 16372</strain>
    </source>
</reference>
<dbReference type="Proteomes" id="UP001055247">
    <property type="component" value="Unassembled WGS sequence"/>
</dbReference>
<evidence type="ECO:0000313" key="1">
    <source>
        <dbReference type="EMBL" id="GJD87449.1"/>
    </source>
</evidence>
<comment type="caution">
    <text evidence="1">The sequence shown here is derived from an EMBL/GenBank/DDBJ whole genome shotgun (WGS) entry which is preliminary data.</text>
</comment>
<keyword evidence="2" id="KW-1185">Reference proteome</keyword>
<protein>
    <submittedName>
        <fullName evidence="1">Uncharacterized protein</fullName>
    </submittedName>
</protein>
<evidence type="ECO:0000313" key="2">
    <source>
        <dbReference type="Proteomes" id="UP001055247"/>
    </source>
</evidence>
<sequence>MSRMTRQPIRFDDLPLFVAKDRDLAKAVVGPEPKQKQVWLASLPDLEARGFPRHTPGHGRCRPAVKAFYDRLFGLDADTRLG</sequence>
<dbReference type="EMBL" id="BPQO01000003">
    <property type="protein sequence ID" value="GJD87449.1"/>
    <property type="molecule type" value="Genomic_DNA"/>
</dbReference>
<name>A0AAV4ZHQ9_9HYPH</name>